<protein>
    <submittedName>
        <fullName evidence="3">N-acetylmuramoyl-L-alanine amidase</fullName>
    </submittedName>
</protein>
<reference evidence="3" key="1">
    <citation type="submission" date="2020-12" db="EMBL/GenBank/DDBJ databases">
        <title>M. sibirica DSM 26468T genome.</title>
        <authorList>
            <person name="Thieme N."/>
            <person name="Rettenmaier R."/>
            <person name="Zverlov V."/>
            <person name="Liebl W."/>
        </authorList>
    </citation>
    <scope>NUCLEOTIDE SEQUENCE</scope>
    <source>
        <strain evidence="3">DSM 26468</strain>
    </source>
</reference>
<dbReference type="Gene3D" id="3.40.630.40">
    <property type="entry name" value="Zn-dependent exopeptidases"/>
    <property type="match status" value="1"/>
</dbReference>
<dbReference type="SMART" id="SM00646">
    <property type="entry name" value="Ami_3"/>
    <property type="match status" value="1"/>
</dbReference>
<dbReference type="InterPro" id="IPR002508">
    <property type="entry name" value="MurNAc-LAA_cat"/>
</dbReference>
<dbReference type="CDD" id="cd02696">
    <property type="entry name" value="MurNAc-LAA"/>
    <property type="match status" value="1"/>
</dbReference>
<dbReference type="InterPro" id="IPR050695">
    <property type="entry name" value="N-acetylmuramoyl_amidase_3"/>
</dbReference>
<comment type="caution">
    <text evidence="3">The sequence shown here is derived from an EMBL/GenBank/DDBJ whole genome shotgun (WGS) entry which is preliminary data.</text>
</comment>
<dbReference type="SUPFAM" id="SSF53187">
    <property type="entry name" value="Zn-dependent exopeptidases"/>
    <property type="match status" value="1"/>
</dbReference>
<dbReference type="PANTHER" id="PTHR30404">
    <property type="entry name" value="N-ACETYLMURAMOYL-L-ALANINE AMIDASE"/>
    <property type="match status" value="1"/>
</dbReference>
<sequence>MSMKKYFTVLFLFLVLLVRILSTDQTVRVMNNIFHTLVGDEDKAKIVIVIDPGHGGRDPGKVGVNKALEKDINLNIAFKLKALLELNDIKVIMTREEDIGLYSETDSNKKMADLRKRIEIIHSSKADIAISIHQNSFTQEYVKGAQVFYHSQSDAGRRLSIIIQEQIKEALKDDNHRKAKSNSNYYMLKKTECPLVIVECGYMSNQKEAALLIDEAYQEKLAWGIHMGIMKYINEAGIGK</sequence>
<dbReference type="Proteomes" id="UP000623269">
    <property type="component" value="Unassembled WGS sequence"/>
</dbReference>
<feature type="domain" description="MurNAc-LAA" evidence="2">
    <location>
        <begin position="118"/>
        <end position="230"/>
    </location>
</feature>
<dbReference type="AlphaFoldDB" id="A0A8J7H237"/>
<keyword evidence="4" id="KW-1185">Reference proteome</keyword>
<dbReference type="GO" id="GO:0009253">
    <property type="term" value="P:peptidoglycan catabolic process"/>
    <property type="evidence" value="ECO:0007669"/>
    <property type="project" value="InterPro"/>
</dbReference>
<dbReference type="Pfam" id="PF01520">
    <property type="entry name" value="Amidase_3"/>
    <property type="match status" value="1"/>
</dbReference>
<dbReference type="EMBL" id="JAEAGR010000006">
    <property type="protein sequence ID" value="MBH1940712.1"/>
    <property type="molecule type" value="Genomic_DNA"/>
</dbReference>
<gene>
    <name evidence="3" type="ORF">I5677_07415</name>
</gene>
<proteinExistence type="predicted"/>
<dbReference type="GO" id="GO:0030288">
    <property type="term" value="C:outer membrane-bounded periplasmic space"/>
    <property type="evidence" value="ECO:0007669"/>
    <property type="project" value="TreeGrafter"/>
</dbReference>
<dbReference type="PANTHER" id="PTHR30404:SF0">
    <property type="entry name" value="N-ACETYLMURAMOYL-L-ALANINE AMIDASE AMIC"/>
    <property type="match status" value="1"/>
</dbReference>
<evidence type="ECO:0000259" key="2">
    <source>
        <dbReference type="SMART" id="SM00646"/>
    </source>
</evidence>
<evidence type="ECO:0000313" key="3">
    <source>
        <dbReference type="EMBL" id="MBH1940712.1"/>
    </source>
</evidence>
<keyword evidence="1" id="KW-0378">Hydrolase</keyword>
<evidence type="ECO:0000313" key="4">
    <source>
        <dbReference type="Proteomes" id="UP000623269"/>
    </source>
</evidence>
<name>A0A8J7H237_9FIRM</name>
<evidence type="ECO:0000256" key="1">
    <source>
        <dbReference type="ARBA" id="ARBA00022801"/>
    </source>
</evidence>
<organism evidence="3 4">
    <name type="scientific">Mobilitalea sibirica</name>
    <dbReference type="NCBI Taxonomy" id="1462919"/>
    <lineage>
        <taxon>Bacteria</taxon>
        <taxon>Bacillati</taxon>
        <taxon>Bacillota</taxon>
        <taxon>Clostridia</taxon>
        <taxon>Lachnospirales</taxon>
        <taxon>Lachnospiraceae</taxon>
        <taxon>Mobilitalea</taxon>
    </lineage>
</organism>
<accession>A0A8J7H237</accession>
<dbReference type="GO" id="GO:0008745">
    <property type="term" value="F:N-acetylmuramoyl-L-alanine amidase activity"/>
    <property type="evidence" value="ECO:0007669"/>
    <property type="project" value="InterPro"/>
</dbReference>